<organism evidence="1 2">
    <name type="scientific">Flavobacterium beibuense</name>
    <dbReference type="NCBI Taxonomy" id="657326"/>
    <lineage>
        <taxon>Bacteria</taxon>
        <taxon>Pseudomonadati</taxon>
        <taxon>Bacteroidota</taxon>
        <taxon>Flavobacteriia</taxon>
        <taxon>Flavobacteriales</taxon>
        <taxon>Flavobacteriaceae</taxon>
        <taxon>Flavobacterium</taxon>
    </lineage>
</organism>
<protein>
    <recommendedName>
        <fullName evidence="3">Lipoprotein</fullName>
    </recommendedName>
</protein>
<evidence type="ECO:0008006" key="3">
    <source>
        <dbReference type="Google" id="ProtNLM"/>
    </source>
</evidence>
<reference evidence="1 2" key="1">
    <citation type="submission" date="2014-12" db="EMBL/GenBank/DDBJ databases">
        <title>Genome sequence of Flavobacterium beibuense RSKm HC5.</title>
        <authorList>
            <person name="Kim J.F."/>
            <person name="Song J.Y."/>
            <person name="Kwak M.-J."/>
            <person name="Lee S.-W."/>
        </authorList>
    </citation>
    <scope>NUCLEOTIDE SEQUENCE [LARGE SCALE GENOMIC DNA]</scope>
    <source>
        <strain evidence="1 2">RSKm HC5</strain>
    </source>
</reference>
<dbReference type="RefSeq" id="WP_129750441.1">
    <property type="nucleotide sequence ID" value="NZ_JUIW01000004.1"/>
</dbReference>
<dbReference type="AlphaFoldDB" id="A0A444WD71"/>
<keyword evidence="2" id="KW-1185">Reference proteome</keyword>
<evidence type="ECO:0000313" key="2">
    <source>
        <dbReference type="Proteomes" id="UP000289775"/>
    </source>
</evidence>
<proteinExistence type="predicted"/>
<dbReference type="EMBL" id="JUIW01000004">
    <property type="protein sequence ID" value="RYJ43780.1"/>
    <property type="molecule type" value="Genomic_DNA"/>
</dbReference>
<gene>
    <name evidence="1" type="ORF">NU09_1288</name>
</gene>
<evidence type="ECO:0000313" key="1">
    <source>
        <dbReference type="EMBL" id="RYJ43780.1"/>
    </source>
</evidence>
<comment type="caution">
    <text evidence="1">The sequence shown here is derived from an EMBL/GenBank/DDBJ whole genome shotgun (WGS) entry which is preliminary data.</text>
</comment>
<sequence>MGLKKINNLLIVLFIIGVFASCKDNTQYHSFEIDKYLIDSIVVYKYTGNNQGQGLYIDRIEYHIQAKKLFNTPVLFLKTKNRTVKLNKTEKEEYFKHEVDDLNSRFNLNNMINYNKDIIFFNQGVLYSDKDSVSIYSNSKTEVFLYLDNKEVSFNDTISLFKTIDFKPLPNGLRRNK</sequence>
<dbReference type="Proteomes" id="UP000289775">
    <property type="component" value="Unassembled WGS sequence"/>
</dbReference>
<accession>A0A444WD71</accession>
<dbReference type="PROSITE" id="PS51257">
    <property type="entry name" value="PROKAR_LIPOPROTEIN"/>
    <property type="match status" value="1"/>
</dbReference>
<name>A0A444WD71_9FLAO</name>